<sequence length="35" mass="4055">MQPYAAGFDFWVGSLGYNLEIFYYLLGIGFWKTAD</sequence>
<protein>
    <submittedName>
        <fullName evidence="1">Uncharacterized protein</fullName>
    </submittedName>
</protein>
<dbReference type="AlphaFoldDB" id="A0A7G9Z1K5"/>
<reference evidence="1" key="1">
    <citation type="submission" date="2020-06" db="EMBL/GenBank/DDBJ databases">
        <title>Unique genomic features of the anaerobic methanotrophic archaea.</title>
        <authorList>
            <person name="Chadwick G.L."/>
            <person name="Skennerton C.T."/>
            <person name="Laso-Perez R."/>
            <person name="Leu A.O."/>
            <person name="Speth D.R."/>
            <person name="Yu H."/>
            <person name="Morgan-Lang C."/>
            <person name="Hatzenpichler R."/>
            <person name="Goudeau D."/>
            <person name="Malmstrom R."/>
            <person name="Brazelton W.J."/>
            <person name="Woyke T."/>
            <person name="Hallam S.J."/>
            <person name="Tyson G.W."/>
            <person name="Wegener G."/>
            <person name="Boetius A."/>
            <person name="Orphan V."/>
        </authorList>
    </citation>
    <scope>NUCLEOTIDE SEQUENCE</scope>
</reference>
<evidence type="ECO:0000313" key="1">
    <source>
        <dbReference type="EMBL" id="QNO54139.1"/>
    </source>
</evidence>
<proteinExistence type="predicted"/>
<dbReference type="EMBL" id="MT631563">
    <property type="protein sequence ID" value="QNO54139.1"/>
    <property type="molecule type" value="Genomic_DNA"/>
</dbReference>
<gene>
    <name evidence="1" type="ORF">KOBOILMI_00007</name>
</gene>
<name>A0A7G9Z1K5_9EURY</name>
<accession>A0A7G9Z1K5</accession>
<organism evidence="1">
    <name type="scientific">Candidatus Methanophaga sp. ANME-1 ERB7</name>
    <dbReference type="NCBI Taxonomy" id="2759913"/>
    <lineage>
        <taxon>Archaea</taxon>
        <taxon>Methanobacteriati</taxon>
        <taxon>Methanobacteriota</taxon>
        <taxon>Stenosarchaea group</taxon>
        <taxon>Methanomicrobia</taxon>
        <taxon>Candidatus Methanophagales</taxon>
        <taxon>Candidatus Methanophagaceae</taxon>
        <taxon>Candidatus Methanophaga</taxon>
    </lineage>
</organism>